<organism evidence="3 4">
    <name type="scientific">Mesorhizobium liriopis</name>
    <dbReference type="NCBI Taxonomy" id="2953882"/>
    <lineage>
        <taxon>Bacteria</taxon>
        <taxon>Pseudomonadati</taxon>
        <taxon>Pseudomonadota</taxon>
        <taxon>Alphaproteobacteria</taxon>
        <taxon>Hyphomicrobiales</taxon>
        <taxon>Phyllobacteriaceae</taxon>
        <taxon>Mesorhizobium</taxon>
    </lineage>
</organism>
<comment type="caution">
    <text evidence="3">The sequence shown here is derived from an EMBL/GenBank/DDBJ whole genome shotgun (WGS) entry which is preliminary data.</text>
</comment>
<gene>
    <name evidence="3" type="ORF">NGM99_05245</name>
</gene>
<dbReference type="Pfam" id="PF00561">
    <property type="entry name" value="Abhydrolase_1"/>
    <property type="match status" value="1"/>
</dbReference>
<dbReference type="Proteomes" id="UP001205906">
    <property type="component" value="Unassembled WGS sequence"/>
</dbReference>
<keyword evidence="4" id="KW-1185">Reference proteome</keyword>
<dbReference type="PANTHER" id="PTHR43194:SF2">
    <property type="entry name" value="PEROXISOMAL MEMBRANE PROTEIN LPX1"/>
    <property type="match status" value="1"/>
</dbReference>
<evidence type="ECO:0000259" key="2">
    <source>
        <dbReference type="Pfam" id="PF00561"/>
    </source>
</evidence>
<dbReference type="RefSeq" id="WP_252816692.1">
    <property type="nucleotide sequence ID" value="NZ_JAMXQS010000002.1"/>
</dbReference>
<name>A0ABT1C312_9HYPH</name>
<evidence type="ECO:0000313" key="4">
    <source>
        <dbReference type="Proteomes" id="UP001205906"/>
    </source>
</evidence>
<keyword evidence="1" id="KW-0472">Membrane</keyword>
<dbReference type="Gene3D" id="3.40.50.1820">
    <property type="entry name" value="alpha/beta hydrolase"/>
    <property type="match status" value="1"/>
</dbReference>
<dbReference type="EMBL" id="JAMXQS010000002">
    <property type="protein sequence ID" value="MCO6049194.1"/>
    <property type="molecule type" value="Genomic_DNA"/>
</dbReference>
<dbReference type="SUPFAM" id="SSF53474">
    <property type="entry name" value="alpha/beta-Hydrolases"/>
    <property type="match status" value="1"/>
</dbReference>
<reference evidence="3 4" key="1">
    <citation type="submission" date="2022-06" db="EMBL/GenBank/DDBJ databases">
        <title>Mesorhizobium sp. strain RP14 Genome sequencing and assembly.</title>
        <authorList>
            <person name="Kim I."/>
        </authorList>
    </citation>
    <scope>NUCLEOTIDE SEQUENCE [LARGE SCALE GENOMIC DNA]</scope>
    <source>
        <strain evidence="4">RP14(2022)</strain>
    </source>
</reference>
<feature type="transmembrane region" description="Helical" evidence="1">
    <location>
        <begin position="81"/>
        <end position="105"/>
    </location>
</feature>
<dbReference type="PRINTS" id="PR00111">
    <property type="entry name" value="ABHYDROLASE"/>
</dbReference>
<dbReference type="InterPro" id="IPR050228">
    <property type="entry name" value="Carboxylesterase_BioH"/>
</dbReference>
<protein>
    <submittedName>
        <fullName evidence="3">Alpha/beta hydrolase</fullName>
    </submittedName>
</protein>
<keyword evidence="1" id="KW-0812">Transmembrane</keyword>
<evidence type="ECO:0000313" key="3">
    <source>
        <dbReference type="EMBL" id="MCO6049194.1"/>
    </source>
</evidence>
<evidence type="ECO:0000256" key="1">
    <source>
        <dbReference type="SAM" id="Phobius"/>
    </source>
</evidence>
<feature type="domain" description="AB hydrolase-1" evidence="2">
    <location>
        <begin position="29"/>
        <end position="244"/>
    </location>
</feature>
<dbReference type="GO" id="GO:0016787">
    <property type="term" value="F:hydrolase activity"/>
    <property type="evidence" value="ECO:0007669"/>
    <property type="project" value="UniProtKB-KW"/>
</dbReference>
<keyword evidence="1" id="KW-1133">Transmembrane helix</keyword>
<dbReference type="PANTHER" id="PTHR43194">
    <property type="entry name" value="HYDROLASE ALPHA/BETA FOLD FAMILY"/>
    <property type="match status" value="1"/>
</dbReference>
<dbReference type="InterPro" id="IPR029058">
    <property type="entry name" value="AB_hydrolase_fold"/>
</dbReference>
<proteinExistence type="predicted"/>
<keyword evidence="3" id="KW-0378">Hydrolase</keyword>
<dbReference type="InterPro" id="IPR000073">
    <property type="entry name" value="AB_hydrolase_1"/>
</dbReference>
<sequence>MNLEALEAFTFQRDGLALAAYDAGGDGLPVVFQHGLCGDARQVAEAFPDNRTFRLVTLECRGHGRSETDGTHSIATFADDVAALITFLGLGPVMIGGISMGAAIASRLAVKRPELVRGLIFARPAWITETGPKNMQPNAEVGVLLARLSPDEAQAVFERGETFSRLSARSPDNLQSLQGFFSREPLAVTANLLSAIAADGPGITEAELAALPIPTLVLGTEEDFIHPLDHAEKLAALIPGAQLEMLTPKARDRAAYIADFHRALRTFLQDF</sequence>
<accession>A0ABT1C312</accession>